<dbReference type="Gene3D" id="3.30.1660.10">
    <property type="entry name" value="Flavin-binding protein dodecin"/>
    <property type="match status" value="1"/>
</dbReference>
<dbReference type="InterPro" id="IPR036694">
    <property type="entry name" value="Dodecin-like_sf"/>
</dbReference>
<dbReference type="PANTHER" id="PTHR39324:SF1">
    <property type="entry name" value="CALCIUM DODECIN"/>
    <property type="match status" value="1"/>
</dbReference>
<dbReference type="AlphaFoldDB" id="A0ABD5E4A6"/>
<dbReference type="NCBIfam" id="NF043052">
    <property type="entry name" value="DodecBact"/>
    <property type="match status" value="1"/>
</dbReference>
<dbReference type="RefSeq" id="WP_093852745.1">
    <property type="nucleotide sequence ID" value="NZ_JAVRER010000014.1"/>
</dbReference>
<dbReference type="Pfam" id="PF07311">
    <property type="entry name" value="Dodecin"/>
    <property type="match status" value="1"/>
</dbReference>
<dbReference type="PANTHER" id="PTHR39324">
    <property type="entry name" value="CALCIUM DODECIN"/>
    <property type="match status" value="1"/>
</dbReference>
<dbReference type="SUPFAM" id="SSF89807">
    <property type="entry name" value="Dodecin-like"/>
    <property type="match status" value="1"/>
</dbReference>
<gene>
    <name evidence="1" type="ORF">RM574_11970</name>
</gene>
<dbReference type="Proteomes" id="UP001183607">
    <property type="component" value="Unassembled WGS sequence"/>
</dbReference>
<name>A0ABD5E4A6_9ACTN</name>
<dbReference type="InterPro" id="IPR025543">
    <property type="entry name" value="Dodecin-like"/>
</dbReference>
<protein>
    <submittedName>
        <fullName evidence="1">Dodecin family protein</fullName>
    </submittedName>
</protein>
<proteinExistence type="predicted"/>
<dbReference type="InterPro" id="IPR009923">
    <property type="entry name" value="Dodecin"/>
</dbReference>
<organism evidence="1 2">
    <name type="scientific">Streptomyces evansiae</name>
    <dbReference type="NCBI Taxonomy" id="3075535"/>
    <lineage>
        <taxon>Bacteria</taxon>
        <taxon>Bacillati</taxon>
        <taxon>Actinomycetota</taxon>
        <taxon>Actinomycetes</taxon>
        <taxon>Kitasatosporales</taxon>
        <taxon>Streptomycetaceae</taxon>
        <taxon>Streptomyces</taxon>
    </lineage>
</organism>
<evidence type="ECO:0000313" key="1">
    <source>
        <dbReference type="EMBL" id="MDT0416208.1"/>
    </source>
</evidence>
<sequence length="79" mass="8718">MSEHVYRVTEIVGTSTEGCDDAIRNGIRRAAQTVRNLDWFEVTQVRGHIENGEIEHYQVGLKVGFRIDGADEATGDVGA</sequence>
<accession>A0ABD5E4A6</accession>
<evidence type="ECO:0000313" key="2">
    <source>
        <dbReference type="Proteomes" id="UP001183607"/>
    </source>
</evidence>
<reference evidence="2" key="1">
    <citation type="submission" date="2023-07" db="EMBL/GenBank/DDBJ databases">
        <title>30 novel species of actinomycetes from the DSMZ collection.</title>
        <authorList>
            <person name="Nouioui I."/>
        </authorList>
    </citation>
    <scope>NUCLEOTIDE SEQUENCE [LARGE SCALE GENOMIC DNA]</scope>
    <source>
        <strain evidence="2">DSM 41982</strain>
    </source>
</reference>
<comment type="caution">
    <text evidence="1">The sequence shown here is derived from an EMBL/GenBank/DDBJ whole genome shotgun (WGS) entry which is preliminary data.</text>
</comment>
<dbReference type="InterPro" id="IPR050049">
    <property type="entry name" value="Dodecin_bact"/>
</dbReference>
<dbReference type="EMBL" id="JAVRER010000014">
    <property type="protein sequence ID" value="MDT0416208.1"/>
    <property type="molecule type" value="Genomic_DNA"/>
</dbReference>